<keyword evidence="4 9" id="KW-0812">Transmembrane</keyword>
<dbReference type="GO" id="GO:0005886">
    <property type="term" value="C:plasma membrane"/>
    <property type="evidence" value="ECO:0007669"/>
    <property type="project" value="UniProtKB-SubCell"/>
</dbReference>
<dbReference type="InterPro" id="IPR051474">
    <property type="entry name" value="Anti-sigma-K/W_factor"/>
</dbReference>
<evidence type="ECO:0000313" key="11">
    <source>
        <dbReference type="EMBL" id="SEI78480.1"/>
    </source>
</evidence>
<dbReference type="PANTHER" id="PTHR37461">
    <property type="entry name" value="ANTI-SIGMA-K FACTOR RSKA"/>
    <property type="match status" value="1"/>
</dbReference>
<evidence type="ECO:0000256" key="9">
    <source>
        <dbReference type="SAM" id="Phobius"/>
    </source>
</evidence>
<evidence type="ECO:0000256" key="5">
    <source>
        <dbReference type="ARBA" id="ARBA00022989"/>
    </source>
</evidence>
<evidence type="ECO:0000256" key="8">
    <source>
        <dbReference type="ARBA" id="ARBA00030803"/>
    </source>
</evidence>
<dbReference type="PANTHER" id="PTHR37461:SF1">
    <property type="entry name" value="ANTI-SIGMA-K FACTOR RSKA"/>
    <property type="match status" value="1"/>
</dbReference>
<evidence type="ECO:0000256" key="1">
    <source>
        <dbReference type="ARBA" id="ARBA00004167"/>
    </source>
</evidence>
<evidence type="ECO:0000256" key="6">
    <source>
        <dbReference type="ARBA" id="ARBA00023136"/>
    </source>
</evidence>
<dbReference type="GO" id="GO:0006417">
    <property type="term" value="P:regulation of translation"/>
    <property type="evidence" value="ECO:0007669"/>
    <property type="project" value="TreeGrafter"/>
</dbReference>
<evidence type="ECO:0000256" key="4">
    <source>
        <dbReference type="ARBA" id="ARBA00022692"/>
    </source>
</evidence>
<evidence type="ECO:0000256" key="2">
    <source>
        <dbReference type="ARBA" id="ARBA00004236"/>
    </source>
</evidence>
<dbReference type="AlphaFoldDB" id="A0A1H6TQE1"/>
<keyword evidence="3" id="KW-1003">Cell membrane</keyword>
<organism evidence="11 12">
    <name type="scientific">Cribrihabitans marinus</name>
    <dbReference type="NCBI Taxonomy" id="1227549"/>
    <lineage>
        <taxon>Bacteria</taxon>
        <taxon>Pseudomonadati</taxon>
        <taxon>Pseudomonadota</taxon>
        <taxon>Alphaproteobacteria</taxon>
        <taxon>Rhodobacterales</taxon>
        <taxon>Paracoccaceae</taxon>
        <taxon>Cribrihabitans</taxon>
    </lineage>
</organism>
<dbReference type="Pfam" id="PF10099">
    <property type="entry name" value="RskA_C"/>
    <property type="match status" value="1"/>
</dbReference>
<dbReference type="RefSeq" id="WP_092362835.1">
    <property type="nucleotide sequence ID" value="NZ_BMGV01000002.1"/>
</dbReference>
<dbReference type="Proteomes" id="UP000199379">
    <property type="component" value="Unassembled WGS sequence"/>
</dbReference>
<reference evidence="11 12" key="1">
    <citation type="submission" date="2016-10" db="EMBL/GenBank/DDBJ databases">
        <authorList>
            <person name="de Groot N.N."/>
        </authorList>
    </citation>
    <scope>NUCLEOTIDE SEQUENCE [LARGE SCALE GENOMIC DNA]</scope>
    <source>
        <strain evidence="11 12">DSM 29340</strain>
    </source>
</reference>
<comment type="subcellular location">
    <subcellularLocation>
        <location evidence="2">Cell membrane</location>
    </subcellularLocation>
    <subcellularLocation>
        <location evidence="1">Membrane</location>
        <topology evidence="1">Single-pass membrane protein</topology>
    </subcellularLocation>
</comment>
<keyword evidence="12" id="KW-1185">Reference proteome</keyword>
<feature type="domain" description="Anti-sigma K factor RskA C-terminal" evidence="10">
    <location>
        <begin position="92"/>
        <end position="216"/>
    </location>
</feature>
<sequence length="225" mass="23240">MSPTGDIGDDDRALAAEYALGLLDPTEARAFEARMAQEPALREAYAEWAEAFIRMEPDDSVSPPPGVWAGVQARLFADPRPRRRWLGWVTALGLAAAVVAFVAVQTGMFQPSEPDFRAELTSDASPLRIVATYASAEGTLNLTRVGGTGPAAGRSHELWVIPTPDAAPVSLGLLDAGEGLTVTVPEPLRGAMPGATLAVSDEPEGGAPGGAPTGAILAAGTVSEL</sequence>
<evidence type="ECO:0000256" key="3">
    <source>
        <dbReference type="ARBA" id="ARBA00022475"/>
    </source>
</evidence>
<evidence type="ECO:0000313" key="12">
    <source>
        <dbReference type="Proteomes" id="UP000199379"/>
    </source>
</evidence>
<dbReference type="OrthoDB" id="9816387at2"/>
<keyword evidence="5 9" id="KW-1133">Transmembrane helix</keyword>
<keyword evidence="6 9" id="KW-0472">Membrane</keyword>
<dbReference type="GO" id="GO:0016989">
    <property type="term" value="F:sigma factor antagonist activity"/>
    <property type="evidence" value="ECO:0007669"/>
    <property type="project" value="TreeGrafter"/>
</dbReference>
<evidence type="ECO:0000259" key="10">
    <source>
        <dbReference type="Pfam" id="PF10099"/>
    </source>
</evidence>
<dbReference type="InterPro" id="IPR041916">
    <property type="entry name" value="Anti_sigma_zinc_sf"/>
</dbReference>
<dbReference type="InterPro" id="IPR018764">
    <property type="entry name" value="RskA_C"/>
</dbReference>
<accession>A0A1H6TQE1</accession>
<evidence type="ECO:0000256" key="7">
    <source>
        <dbReference type="ARBA" id="ARBA00029829"/>
    </source>
</evidence>
<dbReference type="Gene3D" id="1.10.10.1320">
    <property type="entry name" value="Anti-sigma factor, zinc-finger domain"/>
    <property type="match status" value="1"/>
</dbReference>
<gene>
    <name evidence="11" type="ORF">SAMN05444007_102348</name>
</gene>
<feature type="transmembrane region" description="Helical" evidence="9">
    <location>
        <begin position="85"/>
        <end position="104"/>
    </location>
</feature>
<dbReference type="EMBL" id="FNYD01000002">
    <property type="protein sequence ID" value="SEI78480.1"/>
    <property type="molecule type" value="Genomic_DNA"/>
</dbReference>
<protein>
    <recommendedName>
        <fullName evidence="8">Regulator of SigK</fullName>
    </recommendedName>
    <alternativeName>
        <fullName evidence="7">Sigma-K anti-sigma factor RskA</fullName>
    </alternativeName>
</protein>
<proteinExistence type="predicted"/>
<dbReference type="STRING" id="1227549.SAMN05444007_102348"/>
<name>A0A1H6TQE1_9RHOB</name>